<dbReference type="AlphaFoldDB" id="A0A085W3X9"/>
<dbReference type="RefSeq" id="WP_044197549.1">
    <property type="nucleotide sequence ID" value="NZ_JMCB01000022.1"/>
</dbReference>
<dbReference type="STRING" id="394096.DB31_4102"/>
<dbReference type="EMBL" id="JMCB01000022">
    <property type="protein sequence ID" value="KFE62392.1"/>
    <property type="molecule type" value="Genomic_DNA"/>
</dbReference>
<dbReference type="InterPro" id="IPR045997">
    <property type="entry name" value="DUF5953"/>
</dbReference>
<evidence type="ECO:0000313" key="1">
    <source>
        <dbReference type="EMBL" id="KFE62392.1"/>
    </source>
</evidence>
<reference evidence="1 2" key="1">
    <citation type="submission" date="2014-04" db="EMBL/GenBank/DDBJ databases">
        <title>Genome assembly of Hyalangium minutum DSM 14724.</title>
        <authorList>
            <person name="Sharma G."/>
            <person name="Subramanian S."/>
        </authorList>
    </citation>
    <scope>NUCLEOTIDE SEQUENCE [LARGE SCALE GENOMIC DNA]</scope>
    <source>
        <strain evidence="1 2">DSM 14724</strain>
    </source>
</reference>
<sequence>MTTRNRLGIIVYAPALMGNDGRTLAVVHGMEQALPGLRLEWMVSDDGRLVPLPQRDAWLAEGAKAVGFPLVCNGDESYPVTVTGWGRPARLSAGGQSQFEVHAKLPLDEASITAAPSVLEGIAEGAHALWGHATPFRAGVEIAGQTLDPVHKPGVPPRGLPALKFPEKIRSPEIPHRLGWLNYWSAAAAQTIGFPDPPRDAELLSRARRTATGGWVVRLTETPLDLDTPAHLEALLRAYERFPEIGGRVTPG</sequence>
<dbReference type="Pfam" id="PF19378">
    <property type="entry name" value="DUF5953"/>
    <property type="match status" value="1"/>
</dbReference>
<dbReference type="Proteomes" id="UP000028725">
    <property type="component" value="Unassembled WGS sequence"/>
</dbReference>
<protein>
    <submittedName>
        <fullName evidence="1">Uncharacterized protein</fullName>
    </submittedName>
</protein>
<comment type="caution">
    <text evidence="1">The sequence shown here is derived from an EMBL/GenBank/DDBJ whole genome shotgun (WGS) entry which is preliminary data.</text>
</comment>
<accession>A0A085W3X9</accession>
<gene>
    <name evidence="1" type="ORF">DB31_4102</name>
</gene>
<dbReference type="OrthoDB" id="5496944at2"/>
<organism evidence="1 2">
    <name type="scientific">Hyalangium minutum</name>
    <dbReference type="NCBI Taxonomy" id="394096"/>
    <lineage>
        <taxon>Bacteria</taxon>
        <taxon>Pseudomonadati</taxon>
        <taxon>Myxococcota</taxon>
        <taxon>Myxococcia</taxon>
        <taxon>Myxococcales</taxon>
        <taxon>Cystobacterineae</taxon>
        <taxon>Archangiaceae</taxon>
        <taxon>Hyalangium</taxon>
    </lineage>
</organism>
<name>A0A085W3X9_9BACT</name>
<keyword evidence="2" id="KW-1185">Reference proteome</keyword>
<proteinExistence type="predicted"/>
<evidence type="ECO:0000313" key="2">
    <source>
        <dbReference type="Proteomes" id="UP000028725"/>
    </source>
</evidence>